<dbReference type="RefSeq" id="WP_119605231.1">
    <property type="nucleotide sequence ID" value="NZ_QXUF01000048.1"/>
</dbReference>
<dbReference type="AlphaFoldDB" id="A0A418IF38"/>
<feature type="domain" description="MOSC" evidence="1">
    <location>
        <begin position="31"/>
        <end position="164"/>
    </location>
</feature>
<dbReference type="Gene3D" id="2.40.33.20">
    <property type="entry name" value="PK beta-barrel domain-like"/>
    <property type="match status" value="1"/>
</dbReference>
<dbReference type="PANTHER" id="PTHR30212:SF4">
    <property type="entry name" value="MOSC DOMAIN-CONTAINING PROTEIN"/>
    <property type="match status" value="1"/>
</dbReference>
<dbReference type="GO" id="GO:0030170">
    <property type="term" value="F:pyridoxal phosphate binding"/>
    <property type="evidence" value="ECO:0007669"/>
    <property type="project" value="InterPro"/>
</dbReference>
<dbReference type="InterPro" id="IPR005302">
    <property type="entry name" value="MoCF_Sase_C"/>
</dbReference>
<dbReference type="Proteomes" id="UP000286317">
    <property type="component" value="Unassembled WGS sequence"/>
</dbReference>
<evidence type="ECO:0000259" key="1">
    <source>
        <dbReference type="PROSITE" id="PS51340"/>
    </source>
</evidence>
<sequence>MIYTLEAISTGKVEDLPYSAKRPMRSALNKKKFVGNMWLSKTGFVEDEQEYKGHGGPNKAVCLYSKKNYSLWEQDVSVLPEYAMFGENITVSDMDEKDVHFGDQFQLGNAILEVSEIREPCWKIQEKYKIPNLIKRISVSGKTGFYFRVLKEGYVQEDSNLELIKRADNATLLSVFDLNEIYYSDNKNIERLTYALKNPYLTEERISKLERFLTRAKKSKNN</sequence>
<dbReference type="Pfam" id="PF03473">
    <property type="entry name" value="MOSC"/>
    <property type="match status" value="1"/>
</dbReference>
<dbReference type="OrthoDB" id="9786134at2"/>
<reference evidence="2 3" key="1">
    <citation type="journal article" date="2016" name="Front. Microbiol.">
        <title>Comprehensive Phylogenetic Analysis of Bovine Non-aureus Staphylococci Species Based on Whole-Genome Sequencing.</title>
        <authorList>
            <person name="Naushad S."/>
            <person name="Barkema H.W."/>
            <person name="Luby C."/>
            <person name="Condas L.A."/>
            <person name="Nobrega D.B."/>
            <person name="Carson D.A."/>
            <person name="De Buck J."/>
        </authorList>
    </citation>
    <scope>NUCLEOTIDE SEQUENCE [LARGE SCALE GENOMIC DNA]</scope>
    <source>
        <strain evidence="2 3">SNUC 4554</strain>
    </source>
</reference>
<evidence type="ECO:0000313" key="3">
    <source>
        <dbReference type="Proteomes" id="UP000286317"/>
    </source>
</evidence>
<evidence type="ECO:0000313" key="2">
    <source>
        <dbReference type="EMBL" id="RIN00801.1"/>
    </source>
</evidence>
<dbReference type="SUPFAM" id="SSF50800">
    <property type="entry name" value="PK beta-barrel domain-like"/>
    <property type="match status" value="1"/>
</dbReference>
<proteinExistence type="predicted"/>
<organism evidence="2 3">
    <name type="scientific">Staphylococcus shinii</name>
    <dbReference type="NCBI Taxonomy" id="2912228"/>
    <lineage>
        <taxon>Bacteria</taxon>
        <taxon>Bacillati</taxon>
        <taxon>Bacillota</taxon>
        <taxon>Bacilli</taxon>
        <taxon>Bacillales</taxon>
        <taxon>Staphylococcaceae</taxon>
        <taxon>Staphylococcus</taxon>
    </lineage>
</organism>
<dbReference type="GO" id="GO:0003824">
    <property type="term" value="F:catalytic activity"/>
    <property type="evidence" value="ECO:0007669"/>
    <property type="project" value="InterPro"/>
</dbReference>
<keyword evidence="3" id="KW-1185">Reference proteome</keyword>
<name>A0A418IF38_9STAP</name>
<dbReference type="PROSITE" id="PS51340">
    <property type="entry name" value="MOSC"/>
    <property type="match status" value="1"/>
</dbReference>
<dbReference type="InterPro" id="IPR052353">
    <property type="entry name" value="Benzoxazolinone_Detox_Enz"/>
</dbReference>
<dbReference type="GO" id="GO:0030151">
    <property type="term" value="F:molybdenum ion binding"/>
    <property type="evidence" value="ECO:0007669"/>
    <property type="project" value="InterPro"/>
</dbReference>
<accession>A0A418IF38</accession>
<protein>
    <submittedName>
        <fullName evidence="2">MOSC domain-containing protein</fullName>
    </submittedName>
</protein>
<comment type="caution">
    <text evidence="2">The sequence shown here is derived from an EMBL/GenBank/DDBJ whole genome shotgun (WGS) entry which is preliminary data.</text>
</comment>
<dbReference type="PANTHER" id="PTHR30212">
    <property type="entry name" value="PROTEIN YIIM"/>
    <property type="match status" value="1"/>
</dbReference>
<gene>
    <name evidence="2" type="ORF">BU112_07920</name>
</gene>
<dbReference type="EMBL" id="QXUF01000048">
    <property type="protein sequence ID" value="RIN00801.1"/>
    <property type="molecule type" value="Genomic_DNA"/>
</dbReference>
<dbReference type="InterPro" id="IPR011037">
    <property type="entry name" value="Pyrv_Knase-like_insert_dom_sf"/>
</dbReference>